<dbReference type="PANTHER" id="PTHR21266">
    <property type="entry name" value="IRON-SULFUR DOMAIN CONTAINING PROTEIN"/>
    <property type="match status" value="1"/>
</dbReference>
<dbReference type="PANTHER" id="PTHR21266:SF59">
    <property type="entry name" value="BLR4922 PROTEIN"/>
    <property type="match status" value="1"/>
</dbReference>
<dbReference type="SUPFAM" id="SSF50022">
    <property type="entry name" value="ISP domain"/>
    <property type="match status" value="1"/>
</dbReference>
<evidence type="ECO:0000256" key="1">
    <source>
        <dbReference type="ARBA" id="ARBA00022714"/>
    </source>
</evidence>
<keyword evidence="3" id="KW-0560">Oxidoreductase</keyword>
<feature type="domain" description="Rieske" evidence="6">
    <location>
        <begin position="18"/>
        <end position="122"/>
    </location>
</feature>
<dbReference type="SUPFAM" id="SSF55961">
    <property type="entry name" value="Bet v1-like"/>
    <property type="match status" value="1"/>
</dbReference>
<keyword evidence="8" id="KW-1185">Reference proteome</keyword>
<organism evidence="7 8">
    <name type="scientific">Pyxidicoccus fallax</name>
    <dbReference type="NCBI Taxonomy" id="394095"/>
    <lineage>
        <taxon>Bacteria</taxon>
        <taxon>Pseudomonadati</taxon>
        <taxon>Myxococcota</taxon>
        <taxon>Myxococcia</taxon>
        <taxon>Myxococcales</taxon>
        <taxon>Cystobacterineae</taxon>
        <taxon>Myxococcaceae</taxon>
        <taxon>Pyxidicoccus</taxon>
    </lineage>
</organism>
<dbReference type="InterPro" id="IPR036922">
    <property type="entry name" value="Rieske_2Fe-2S_sf"/>
</dbReference>
<dbReference type="Gene3D" id="2.102.10.10">
    <property type="entry name" value="Rieske [2Fe-2S] iron-sulphur domain"/>
    <property type="match status" value="1"/>
</dbReference>
<proteinExistence type="predicted"/>
<sequence length="333" mass="36895">MSVDSAHAPTERWAAHWYAVARASSLGPKRPLSVQRLGRRLVLWRDASGTVRCADAACPHRGADLGQGRVLQGELECLYHGFRYDGGGACTLTPCEGRDARPSRALCLRLHPVREAHGFIWAFLGGTPPETPPELPWIPGAPEPDPHGAATEVLWNARFSRVMEGMMDLHHFPFAHRRYAPGAYTRLDPYEVEVKDGVIHTVGWLRKESAAPGTGMRFEIHIRYPGVLFLRFSSRLHGVVVCTPADAEHTWVSARFHQGYVRLPGLGWLGSWLALAFEFRFIQPDDYRMVRGSLPRSGSLEHGALVRADRGIVAWHRLHEAALGGRGDVAASS</sequence>
<dbReference type="GO" id="GO:0046872">
    <property type="term" value="F:metal ion binding"/>
    <property type="evidence" value="ECO:0007669"/>
    <property type="project" value="UniProtKB-KW"/>
</dbReference>
<dbReference type="EMBL" id="JABBJJ010000026">
    <property type="protein sequence ID" value="NMO14840.1"/>
    <property type="molecule type" value="Genomic_DNA"/>
</dbReference>
<evidence type="ECO:0000256" key="4">
    <source>
        <dbReference type="ARBA" id="ARBA00023004"/>
    </source>
</evidence>
<evidence type="ECO:0000313" key="8">
    <source>
        <dbReference type="Proteomes" id="UP000518300"/>
    </source>
</evidence>
<evidence type="ECO:0000256" key="2">
    <source>
        <dbReference type="ARBA" id="ARBA00022723"/>
    </source>
</evidence>
<dbReference type="InterPro" id="IPR017941">
    <property type="entry name" value="Rieske_2Fe-2S"/>
</dbReference>
<keyword evidence="1" id="KW-0001">2Fe-2S</keyword>
<dbReference type="RefSeq" id="WP_169344135.1">
    <property type="nucleotide sequence ID" value="NZ_JABBJJ010000026.1"/>
</dbReference>
<evidence type="ECO:0000259" key="6">
    <source>
        <dbReference type="PROSITE" id="PS51296"/>
    </source>
</evidence>
<accession>A0A848L779</accession>
<dbReference type="AlphaFoldDB" id="A0A848L779"/>
<dbReference type="PROSITE" id="PS51296">
    <property type="entry name" value="RIESKE"/>
    <property type="match status" value="1"/>
</dbReference>
<dbReference type="GO" id="GO:0051537">
    <property type="term" value="F:2 iron, 2 sulfur cluster binding"/>
    <property type="evidence" value="ECO:0007669"/>
    <property type="project" value="UniProtKB-KW"/>
</dbReference>
<dbReference type="GO" id="GO:0051213">
    <property type="term" value="F:dioxygenase activity"/>
    <property type="evidence" value="ECO:0007669"/>
    <property type="project" value="UniProtKB-KW"/>
</dbReference>
<dbReference type="Pfam" id="PF00355">
    <property type="entry name" value="Rieske"/>
    <property type="match status" value="1"/>
</dbReference>
<keyword evidence="7" id="KW-0223">Dioxygenase</keyword>
<comment type="caution">
    <text evidence="7">The sequence shown here is derived from an EMBL/GenBank/DDBJ whole genome shotgun (WGS) entry which is preliminary data.</text>
</comment>
<name>A0A848L779_9BACT</name>
<dbReference type="CDD" id="cd03469">
    <property type="entry name" value="Rieske_RO_Alpha_N"/>
    <property type="match status" value="1"/>
</dbReference>
<evidence type="ECO:0000313" key="7">
    <source>
        <dbReference type="EMBL" id="NMO14840.1"/>
    </source>
</evidence>
<dbReference type="InterPro" id="IPR044043">
    <property type="entry name" value="VanA_C_cat"/>
</dbReference>
<dbReference type="Proteomes" id="UP000518300">
    <property type="component" value="Unassembled WGS sequence"/>
</dbReference>
<keyword evidence="2" id="KW-0479">Metal-binding</keyword>
<keyword evidence="5" id="KW-0411">Iron-sulfur</keyword>
<reference evidence="7 8" key="1">
    <citation type="submission" date="2020-04" db="EMBL/GenBank/DDBJ databases">
        <title>Draft genome of Pyxidicoccus fallax type strain.</title>
        <authorList>
            <person name="Whitworth D.E."/>
        </authorList>
    </citation>
    <scope>NUCLEOTIDE SEQUENCE [LARGE SCALE GENOMIC DNA]</scope>
    <source>
        <strain evidence="7 8">DSM 14698</strain>
    </source>
</reference>
<protein>
    <submittedName>
        <fullName evidence="7">Aromatic ring-hydroxylating dioxygenase subunit alpha</fullName>
    </submittedName>
</protein>
<keyword evidence="4" id="KW-0408">Iron</keyword>
<dbReference type="Gene3D" id="3.90.380.10">
    <property type="entry name" value="Naphthalene 1,2-dioxygenase Alpha Subunit, Chain A, domain 1"/>
    <property type="match status" value="1"/>
</dbReference>
<dbReference type="Pfam" id="PF19112">
    <property type="entry name" value="VanA_C"/>
    <property type="match status" value="1"/>
</dbReference>
<gene>
    <name evidence="7" type="ORF">HG543_08210</name>
</gene>
<evidence type="ECO:0000256" key="5">
    <source>
        <dbReference type="ARBA" id="ARBA00023014"/>
    </source>
</evidence>
<evidence type="ECO:0000256" key="3">
    <source>
        <dbReference type="ARBA" id="ARBA00023002"/>
    </source>
</evidence>
<dbReference type="InterPro" id="IPR050584">
    <property type="entry name" value="Cholesterol_7-desaturase"/>
</dbReference>